<dbReference type="PROSITE" id="PS00031">
    <property type="entry name" value="NUCLEAR_REC_DBD_1"/>
    <property type="match status" value="1"/>
</dbReference>
<keyword evidence="10 11" id="KW-0539">Nucleus</keyword>
<dbReference type="AlphaFoldDB" id="A0A0M3I792"/>
<keyword evidence="6 11" id="KW-0805">Transcription regulation</keyword>
<evidence type="ECO:0000256" key="4">
    <source>
        <dbReference type="ARBA" id="ARBA00022771"/>
    </source>
</evidence>
<evidence type="ECO:0000256" key="5">
    <source>
        <dbReference type="ARBA" id="ARBA00022833"/>
    </source>
</evidence>
<dbReference type="InterPro" id="IPR035500">
    <property type="entry name" value="NHR-like_dom_sf"/>
</dbReference>
<dbReference type="SUPFAM" id="SSF57716">
    <property type="entry name" value="Glucocorticoid receptor-like (DNA-binding domain)"/>
    <property type="match status" value="1"/>
</dbReference>
<dbReference type="InterPro" id="IPR001628">
    <property type="entry name" value="Znf_hrmn_rcpt"/>
</dbReference>
<dbReference type="InterPro" id="IPR013088">
    <property type="entry name" value="Znf_NHR/GATA"/>
</dbReference>
<evidence type="ECO:0000256" key="2">
    <source>
        <dbReference type="ARBA" id="ARBA00005993"/>
    </source>
</evidence>
<evidence type="ECO:0000313" key="15">
    <source>
        <dbReference type="Proteomes" id="UP000036681"/>
    </source>
</evidence>
<feature type="compositionally biased region" description="Polar residues" evidence="12">
    <location>
        <begin position="177"/>
        <end position="190"/>
    </location>
</feature>
<reference evidence="16" key="1">
    <citation type="submission" date="2016-05" db="UniProtKB">
        <authorList>
            <consortium name="WormBaseParasite"/>
        </authorList>
    </citation>
    <scope>IDENTIFICATION</scope>
</reference>
<evidence type="ECO:0000256" key="11">
    <source>
        <dbReference type="RuleBase" id="RU004334"/>
    </source>
</evidence>
<evidence type="ECO:0000256" key="9">
    <source>
        <dbReference type="ARBA" id="ARBA00023170"/>
    </source>
</evidence>
<evidence type="ECO:0000256" key="1">
    <source>
        <dbReference type="ARBA" id="ARBA00004123"/>
    </source>
</evidence>
<evidence type="ECO:0000313" key="16">
    <source>
        <dbReference type="WBParaSite" id="ALUE_0001301901-mRNA-1"/>
    </source>
</evidence>
<accession>A0A0M3I792</accession>
<feature type="domain" description="NR LBD" evidence="14">
    <location>
        <begin position="278"/>
        <end position="641"/>
    </location>
</feature>
<evidence type="ECO:0000259" key="13">
    <source>
        <dbReference type="PROSITE" id="PS51030"/>
    </source>
</evidence>
<sequence length="790" mass="87921">MSLCSDALIACSESDGSTFFALANCFRGVSLMKEVFFSTDCSWLKNCLQVGTIFYAYQRVICFLAKFRTLCVVCEDLATGNHYSVPSCNGCKTFFRRAVVNNRTFACMGTGNCPVNKDLFEGVRCACRHCRFKKCLQVGMDRNCKAHFNVQYAFYSSRMADSPLPNGNFEERESRSPTDCSSGPPSAQHSTHVCVDICSSKTTDCMKQQHFTCADYIVEIRILEVGTVSVNEDPEQLDVTSLQIMPRIDRIDHEVVPDPMLDRLTTLENNFTLLLSRAEIDPYASLDDALAAPSRFARPIDVKITDPIAAPKPGKDQHKMPFWRSRIIALYIDWAKTFPVFRNLPYSDKVALITNHASSYMIMCEAFRTPEHINDKIMQPDGYCFTRRPPQDSLFLKNGGPSTLPDGDDTASSSASEGDAGSQITPQMSAHPFSGSLCAVDLDAFQGGIGVISHSVVQSTCGASSVANHSAFESAKEEENMHTFFDPKLLHDGKSNEVGVRSVVDVPPAAHYPTVGSLSGLTPVMAAVIDYVMKPFRRLNISTTEFATLQAIMFFDPDTDGLDSASQRNVAAEQKKLLTALYKHICMHYEPTDASDRYAAILLRIPTIRVTPFSNIVGSYTMREPCSSLARFIKRSLRGNGDVDWLKEVGDHSALAARKSQTFREMTMALYDDEFVTLTEYNVVIKNYHFPSRKSKTISISNIRILYFEDQDCGKHSTIRTWGMAKIPVWWASDITRCVPSKARKARSNIVIDTDSDPKHGFTVSDIDAFMDAIKSLIDHTVIIVDSINL</sequence>
<evidence type="ECO:0000256" key="8">
    <source>
        <dbReference type="ARBA" id="ARBA00023163"/>
    </source>
</evidence>
<feature type="region of interest" description="Disordered" evidence="12">
    <location>
        <begin position="395"/>
        <end position="426"/>
    </location>
</feature>
<comment type="similarity">
    <text evidence="2 11">Belongs to the nuclear hormone receptor family.</text>
</comment>
<dbReference type="SMART" id="SM00430">
    <property type="entry name" value="HOLI"/>
    <property type="match status" value="1"/>
</dbReference>
<keyword evidence="15" id="KW-1185">Reference proteome</keyword>
<evidence type="ECO:0000256" key="7">
    <source>
        <dbReference type="ARBA" id="ARBA00023125"/>
    </source>
</evidence>
<dbReference type="Gene3D" id="1.10.565.10">
    <property type="entry name" value="Retinoid X Receptor"/>
    <property type="match status" value="1"/>
</dbReference>
<dbReference type="SUPFAM" id="SSF48508">
    <property type="entry name" value="Nuclear receptor ligand-binding domain"/>
    <property type="match status" value="2"/>
</dbReference>
<evidence type="ECO:0000256" key="12">
    <source>
        <dbReference type="SAM" id="MobiDB-lite"/>
    </source>
</evidence>
<keyword evidence="5 11" id="KW-0862">Zinc</keyword>
<keyword evidence="7 11" id="KW-0238">DNA-binding</keyword>
<dbReference type="GO" id="GO:0003700">
    <property type="term" value="F:DNA-binding transcription factor activity"/>
    <property type="evidence" value="ECO:0007669"/>
    <property type="project" value="InterPro"/>
</dbReference>
<dbReference type="InterPro" id="IPR049636">
    <property type="entry name" value="HNF4-like_DBD"/>
</dbReference>
<keyword evidence="4 11" id="KW-0863">Zinc-finger</keyword>
<dbReference type="PRINTS" id="PR00047">
    <property type="entry name" value="STROIDFINGER"/>
</dbReference>
<evidence type="ECO:0000256" key="10">
    <source>
        <dbReference type="ARBA" id="ARBA00023242"/>
    </source>
</evidence>
<evidence type="ECO:0000256" key="3">
    <source>
        <dbReference type="ARBA" id="ARBA00022723"/>
    </source>
</evidence>
<name>A0A0M3I792_ASCLU</name>
<dbReference type="SMART" id="SM00399">
    <property type="entry name" value="ZnF_C4"/>
    <property type="match status" value="1"/>
</dbReference>
<feature type="region of interest" description="Disordered" evidence="12">
    <location>
        <begin position="165"/>
        <end position="190"/>
    </location>
</feature>
<evidence type="ECO:0000256" key="6">
    <source>
        <dbReference type="ARBA" id="ARBA00023015"/>
    </source>
</evidence>
<dbReference type="InterPro" id="IPR000536">
    <property type="entry name" value="Nucl_hrmn_rcpt_lig-bd"/>
</dbReference>
<dbReference type="WBParaSite" id="ALUE_0001301901-mRNA-1">
    <property type="protein sequence ID" value="ALUE_0001301901-mRNA-1"/>
    <property type="gene ID" value="ALUE_0001301901"/>
</dbReference>
<dbReference type="InterPro" id="IPR050274">
    <property type="entry name" value="Nuclear_hormone_rcpt_NR2"/>
</dbReference>
<keyword evidence="9 11" id="KW-0675">Receptor</keyword>
<comment type="subcellular location">
    <subcellularLocation>
        <location evidence="1 11">Nucleus</location>
    </subcellularLocation>
</comment>
<dbReference type="PROSITE" id="PS51843">
    <property type="entry name" value="NR_LBD"/>
    <property type="match status" value="1"/>
</dbReference>
<evidence type="ECO:0000259" key="14">
    <source>
        <dbReference type="PROSITE" id="PS51843"/>
    </source>
</evidence>
<organism evidence="15 16">
    <name type="scientific">Ascaris lumbricoides</name>
    <name type="common">Giant roundworm</name>
    <dbReference type="NCBI Taxonomy" id="6252"/>
    <lineage>
        <taxon>Eukaryota</taxon>
        <taxon>Metazoa</taxon>
        <taxon>Ecdysozoa</taxon>
        <taxon>Nematoda</taxon>
        <taxon>Chromadorea</taxon>
        <taxon>Rhabditida</taxon>
        <taxon>Spirurina</taxon>
        <taxon>Ascaridomorpha</taxon>
        <taxon>Ascaridoidea</taxon>
        <taxon>Ascarididae</taxon>
        <taxon>Ascaris</taxon>
    </lineage>
</organism>
<dbReference type="GO" id="GO:0005634">
    <property type="term" value="C:nucleus"/>
    <property type="evidence" value="ECO:0007669"/>
    <property type="project" value="UniProtKB-SubCell"/>
</dbReference>
<dbReference type="Gene3D" id="3.30.50.10">
    <property type="entry name" value="Erythroid Transcription Factor GATA-1, subunit A"/>
    <property type="match status" value="1"/>
</dbReference>
<dbReference type="GO" id="GO:0008270">
    <property type="term" value="F:zinc ion binding"/>
    <property type="evidence" value="ECO:0007669"/>
    <property type="project" value="UniProtKB-KW"/>
</dbReference>
<dbReference type="PROSITE" id="PS51030">
    <property type="entry name" value="NUCLEAR_REC_DBD_2"/>
    <property type="match status" value="1"/>
</dbReference>
<dbReference type="Pfam" id="PF00104">
    <property type="entry name" value="Hormone_recep"/>
    <property type="match status" value="2"/>
</dbReference>
<dbReference type="PANTHER" id="PTHR24083">
    <property type="entry name" value="NUCLEAR HORMONE RECEPTOR"/>
    <property type="match status" value="1"/>
</dbReference>
<keyword evidence="8 11" id="KW-0804">Transcription</keyword>
<protein>
    <submittedName>
        <fullName evidence="16">Nuclear receptor domain-containing protein</fullName>
    </submittedName>
</protein>
<dbReference type="GO" id="GO:0000978">
    <property type="term" value="F:RNA polymerase II cis-regulatory region sequence-specific DNA binding"/>
    <property type="evidence" value="ECO:0007669"/>
    <property type="project" value="InterPro"/>
</dbReference>
<feature type="domain" description="Nuclear receptor" evidence="13">
    <location>
        <begin position="68"/>
        <end position="147"/>
    </location>
</feature>
<dbReference type="CDD" id="cd06960">
    <property type="entry name" value="NR_DBD_HNF4A"/>
    <property type="match status" value="1"/>
</dbReference>
<keyword evidence="3 11" id="KW-0479">Metal-binding</keyword>
<feature type="compositionally biased region" description="Low complexity" evidence="12">
    <location>
        <begin position="410"/>
        <end position="422"/>
    </location>
</feature>
<proteinExistence type="inferred from homology"/>
<dbReference type="Pfam" id="PF00105">
    <property type="entry name" value="zf-C4"/>
    <property type="match status" value="1"/>
</dbReference>
<dbReference type="Proteomes" id="UP000036681">
    <property type="component" value="Unplaced"/>
</dbReference>